<keyword evidence="2" id="KW-0732">Signal</keyword>
<feature type="region of interest" description="Disordered" evidence="1">
    <location>
        <begin position="333"/>
        <end position="353"/>
    </location>
</feature>
<feature type="signal peptide" evidence="2">
    <location>
        <begin position="1"/>
        <end position="30"/>
    </location>
</feature>
<organism evidence="4 5">
    <name type="scientific">Candidatus Taylorbacteria bacterium RIFCSPHIGHO2_02_49_25</name>
    <dbReference type="NCBI Taxonomy" id="1802305"/>
    <lineage>
        <taxon>Bacteria</taxon>
        <taxon>Candidatus Tayloriibacteriota</taxon>
    </lineage>
</organism>
<dbReference type="EMBL" id="MHRJ01000013">
    <property type="protein sequence ID" value="OHA23222.1"/>
    <property type="molecule type" value="Genomic_DNA"/>
</dbReference>
<protein>
    <recommendedName>
        <fullName evidence="3">DUF7450 domain-containing protein</fullName>
    </recommendedName>
</protein>
<sequence>MKKISVALASPLLVLAAFVAILGIAVPVFAQGVPPAEICNGKDDNGDGVVDENLDCDHYLTYLLDKSIQPVTVTLSDQFIEPTDFTLTQIERLLNPVRKLHAGLAFIPKRPDLHYLAYRFQDPPSFAPRPVLIENQFERRDILITNPRYLLTPTGKRKAGIPIERLLSNLPPSAADRLIAAIVPPIPQNANHYLCYDVQPYDFVTGVSARDQFQNRQFEVIRGKYLCNPTEKTHNGKVSEIVDRENHLMCYEVLPHNQLNRKVITHDQFGIRSQTAVRTEEICLPTKKTHPTCERPNEDGTAVVFDKDSKYQNTGGQFVVVEPTLATVGQTADGTLMSTPDTHVNRTGTPATGETYTFDTEMLQLSLSGGGVKTLMAQGEIHTAPRTPGDPVQSFDTDMTRLQGQLPPGDPDFDLLRIVAGTGNGMPSPGHTTLTQLPNGNWNIDSFFDITYRIDFVGAPGGPYAGQSGSTTGTIRMQHVCPNQGTAGELHDGQ</sequence>
<feature type="domain" description="DUF7450" evidence="3">
    <location>
        <begin position="183"/>
        <end position="283"/>
    </location>
</feature>
<evidence type="ECO:0000256" key="1">
    <source>
        <dbReference type="SAM" id="MobiDB-lite"/>
    </source>
</evidence>
<gene>
    <name evidence="4" type="ORF">A2W52_02565</name>
</gene>
<evidence type="ECO:0000259" key="3">
    <source>
        <dbReference type="Pfam" id="PF24247"/>
    </source>
</evidence>
<name>A0A1G2MJQ2_9BACT</name>
<comment type="caution">
    <text evidence="4">The sequence shown here is derived from an EMBL/GenBank/DDBJ whole genome shotgun (WGS) entry which is preliminary data.</text>
</comment>
<evidence type="ECO:0000313" key="4">
    <source>
        <dbReference type="EMBL" id="OHA23222.1"/>
    </source>
</evidence>
<accession>A0A1G2MJQ2</accession>
<evidence type="ECO:0000256" key="2">
    <source>
        <dbReference type="SAM" id="SignalP"/>
    </source>
</evidence>
<dbReference type="Pfam" id="PF24247">
    <property type="entry name" value="DUF7450"/>
    <property type="match status" value="1"/>
</dbReference>
<evidence type="ECO:0000313" key="5">
    <source>
        <dbReference type="Proteomes" id="UP000176493"/>
    </source>
</evidence>
<dbReference type="Proteomes" id="UP000176493">
    <property type="component" value="Unassembled WGS sequence"/>
</dbReference>
<proteinExistence type="predicted"/>
<dbReference type="InterPro" id="IPR055873">
    <property type="entry name" value="DUF7450"/>
</dbReference>
<reference evidence="4 5" key="1">
    <citation type="journal article" date="2016" name="Nat. Commun.">
        <title>Thousands of microbial genomes shed light on interconnected biogeochemical processes in an aquifer system.</title>
        <authorList>
            <person name="Anantharaman K."/>
            <person name="Brown C.T."/>
            <person name="Hug L.A."/>
            <person name="Sharon I."/>
            <person name="Castelle C.J."/>
            <person name="Probst A.J."/>
            <person name="Thomas B.C."/>
            <person name="Singh A."/>
            <person name="Wilkins M.J."/>
            <person name="Karaoz U."/>
            <person name="Brodie E.L."/>
            <person name="Williams K.H."/>
            <person name="Hubbard S.S."/>
            <person name="Banfield J.F."/>
        </authorList>
    </citation>
    <scope>NUCLEOTIDE SEQUENCE [LARGE SCALE GENOMIC DNA]</scope>
</reference>
<feature type="chain" id="PRO_5009583672" description="DUF7450 domain-containing protein" evidence="2">
    <location>
        <begin position="31"/>
        <end position="494"/>
    </location>
</feature>
<dbReference type="AlphaFoldDB" id="A0A1G2MJQ2"/>